<dbReference type="EMBL" id="AOIJ01000033">
    <property type="protein sequence ID" value="ELY82862.1"/>
    <property type="molecule type" value="Genomic_DNA"/>
</dbReference>
<evidence type="ECO:0000256" key="6">
    <source>
        <dbReference type="ARBA" id="ARBA00034078"/>
    </source>
</evidence>
<dbReference type="GO" id="GO:0051537">
    <property type="term" value="F:2 iron, 2 sulfur cluster binding"/>
    <property type="evidence" value="ECO:0007669"/>
    <property type="project" value="UniProtKB-KW"/>
</dbReference>
<evidence type="ECO:0000256" key="2">
    <source>
        <dbReference type="ARBA" id="ARBA00022723"/>
    </source>
</evidence>
<dbReference type="PRINTS" id="PR00162">
    <property type="entry name" value="RIESKE"/>
</dbReference>
<dbReference type="PANTHER" id="PTHR10134">
    <property type="entry name" value="CYTOCHROME B-C1 COMPLEX SUBUNIT RIESKE, MITOCHONDRIAL"/>
    <property type="match status" value="1"/>
</dbReference>
<accession>L9ZB75</accession>
<dbReference type="InterPro" id="IPR017941">
    <property type="entry name" value="Rieske_2Fe-2S"/>
</dbReference>
<dbReference type="Gene3D" id="2.102.10.10">
    <property type="entry name" value="Rieske [2Fe-2S] iron-sulphur domain"/>
    <property type="match status" value="1"/>
</dbReference>
<dbReference type="PROSITE" id="PS51296">
    <property type="entry name" value="RIESKE"/>
    <property type="match status" value="1"/>
</dbReference>
<dbReference type="InterPro" id="IPR005805">
    <property type="entry name" value="Rieske_Fe-S_prot_C"/>
</dbReference>
<feature type="domain" description="Rieske" evidence="7">
    <location>
        <begin position="1"/>
        <end position="53"/>
    </location>
</feature>
<proteinExistence type="predicted"/>
<keyword evidence="9" id="KW-1185">Reference proteome</keyword>
<comment type="caution">
    <text evidence="8">The sequence shown here is derived from an EMBL/GenBank/DDBJ whole genome shotgun (WGS) entry which is preliminary data.</text>
</comment>
<organism evidence="8 9">
    <name type="scientific">Natrinema gari JCM 14663</name>
    <dbReference type="NCBI Taxonomy" id="1230459"/>
    <lineage>
        <taxon>Archaea</taxon>
        <taxon>Methanobacteriati</taxon>
        <taxon>Methanobacteriota</taxon>
        <taxon>Stenosarchaea group</taxon>
        <taxon>Halobacteria</taxon>
        <taxon>Halobacteriales</taxon>
        <taxon>Natrialbaceae</taxon>
        <taxon>Natrinema</taxon>
    </lineage>
</organism>
<dbReference type="AlphaFoldDB" id="L9ZB75"/>
<evidence type="ECO:0000313" key="9">
    <source>
        <dbReference type="Proteomes" id="UP000011592"/>
    </source>
</evidence>
<keyword evidence="1" id="KW-0001">2Fe-2S</keyword>
<dbReference type="Pfam" id="PF00355">
    <property type="entry name" value="Rieske"/>
    <property type="match status" value="1"/>
</dbReference>
<dbReference type="GO" id="GO:0046872">
    <property type="term" value="F:metal ion binding"/>
    <property type="evidence" value="ECO:0007669"/>
    <property type="project" value="UniProtKB-KW"/>
</dbReference>
<dbReference type="PATRIC" id="fig|1230459.4.peg.648"/>
<keyword evidence="3" id="KW-0408">Iron</keyword>
<reference evidence="8 9" key="1">
    <citation type="journal article" date="2014" name="PLoS Genet.">
        <title>Phylogenetically driven sequencing of extremely halophilic archaea reveals strategies for static and dynamic osmo-response.</title>
        <authorList>
            <person name="Becker E.A."/>
            <person name="Seitzer P.M."/>
            <person name="Tritt A."/>
            <person name="Larsen D."/>
            <person name="Krusor M."/>
            <person name="Yao A.I."/>
            <person name="Wu D."/>
            <person name="Madern D."/>
            <person name="Eisen J.A."/>
            <person name="Darling A.E."/>
            <person name="Facciotti M.T."/>
        </authorList>
    </citation>
    <scope>NUCLEOTIDE SEQUENCE [LARGE SCALE GENOMIC DNA]</scope>
    <source>
        <strain evidence="8 9">JCM 14663</strain>
    </source>
</reference>
<name>L9ZB75_9EURY</name>
<evidence type="ECO:0000256" key="3">
    <source>
        <dbReference type="ARBA" id="ARBA00023004"/>
    </source>
</evidence>
<evidence type="ECO:0000256" key="4">
    <source>
        <dbReference type="ARBA" id="ARBA00023014"/>
    </source>
</evidence>
<dbReference type="InterPro" id="IPR014349">
    <property type="entry name" value="Rieske_Fe-S_prot"/>
</dbReference>
<dbReference type="InterPro" id="IPR036922">
    <property type="entry name" value="Rieske_2Fe-2S_sf"/>
</dbReference>
<evidence type="ECO:0000259" key="7">
    <source>
        <dbReference type="PROSITE" id="PS51296"/>
    </source>
</evidence>
<keyword evidence="2" id="KW-0479">Metal-binding</keyword>
<evidence type="ECO:0000256" key="1">
    <source>
        <dbReference type="ARBA" id="ARBA00022714"/>
    </source>
</evidence>
<dbReference type="Proteomes" id="UP000011592">
    <property type="component" value="Unassembled WGS sequence"/>
</dbReference>
<comment type="cofactor">
    <cofactor evidence="6">
        <name>[2Fe-2S] cluster</name>
        <dbReference type="ChEBI" id="CHEBI:190135"/>
    </cofactor>
</comment>
<evidence type="ECO:0000313" key="8">
    <source>
        <dbReference type="EMBL" id="ELY82862.1"/>
    </source>
</evidence>
<dbReference type="GO" id="GO:0016020">
    <property type="term" value="C:membrane"/>
    <property type="evidence" value="ECO:0007669"/>
    <property type="project" value="InterPro"/>
</dbReference>
<keyword evidence="5" id="KW-1015">Disulfide bond</keyword>
<dbReference type="SUPFAM" id="SSF50022">
    <property type="entry name" value="ISP domain"/>
    <property type="match status" value="1"/>
</dbReference>
<sequence>MHAVSVICPHMGCLVQWNDAEAIWDCPCHGSRFTHEGEVLSGPAVEGLLSREL</sequence>
<gene>
    <name evidence="8" type="ORF">C486_03264</name>
</gene>
<protein>
    <submittedName>
        <fullName evidence="8">FAD dependent oxidoreductase</fullName>
    </submittedName>
</protein>
<keyword evidence="4" id="KW-0411">Iron-sulfur</keyword>
<evidence type="ECO:0000256" key="5">
    <source>
        <dbReference type="ARBA" id="ARBA00023157"/>
    </source>
</evidence>